<accession>A0A7K3LGA5</accession>
<dbReference type="EMBL" id="JAACYR010000092">
    <property type="protein sequence ID" value="NDJ91405.1"/>
    <property type="molecule type" value="Genomic_DNA"/>
</dbReference>
<evidence type="ECO:0000313" key="2">
    <source>
        <dbReference type="Proteomes" id="UP000466523"/>
    </source>
</evidence>
<keyword evidence="1" id="KW-0378">Hydrolase</keyword>
<protein>
    <submittedName>
        <fullName evidence="1">Metal-dependent hydrolase</fullName>
    </submittedName>
</protein>
<dbReference type="PANTHER" id="PTHR39456:SF1">
    <property type="entry name" value="METAL-DEPENDENT HYDROLASE"/>
    <property type="match status" value="1"/>
</dbReference>
<reference evidence="1 2" key="1">
    <citation type="submission" date="2020-01" db="EMBL/GenBank/DDBJ databases">
        <authorList>
            <person name="Sanchez-Estrada R."/>
            <person name="Gonzalez-Y-Merchand J.A."/>
            <person name="Rivera-Gutierrez S."/>
        </authorList>
    </citation>
    <scope>NUCLEOTIDE SEQUENCE [LARGE SCALE GENOMIC DNA]</scope>
    <source>
        <strain evidence="1 2">CST 7247</strain>
    </source>
</reference>
<dbReference type="RefSeq" id="WP_162113058.1">
    <property type="nucleotide sequence ID" value="NZ_JAACYR010000092.1"/>
</dbReference>
<dbReference type="InterPro" id="IPR016516">
    <property type="entry name" value="UCP07580"/>
</dbReference>
<dbReference type="Proteomes" id="UP000466523">
    <property type="component" value="Unassembled WGS sequence"/>
</dbReference>
<evidence type="ECO:0000313" key="1">
    <source>
        <dbReference type="EMBL" id="NDJ91405.1"/>
    </source>
</evidence>
<organism evidence="1 2">
    <name type="scientific">Mycolicibacter kumamotonensis</name>
    <dbReference type="NCBI Taxonomy" id="354243"/>
    <lineage>
        <taxon>Bacteria</taxon>
        <taxon>Bacillati</taxon>
        <taxon>Actinomycetota</taxon>
        <taxon>Actinomycetes</taxon>
        <taxon>Mycobacteriales</taxon>
        <taxon>Mycobacteriaceae</taxon>
        <taxon>Mycolicibacter</taxon>
    </lineage>
</organism>
<sequence>MQLDFSDAKILFAPDQPEFCHLLNGISSMLHHLEGYLVKVVRDHSAMLADDDPLTKDVSIFCQQEGWHSRLHNQFNKKLVKSGYPWIGPYADKMKDDFDGFRTNKGPRFCLAYAEGFETFGPLVSQFFFEKAGDLMRDWDEPTVYLWLWHFAEEYEHRSVCNHLYAAVYNDYFPRIYGLWYASIHLFGYSLRAAATMIDADLKAGRIRGTKLRSRIRFAKVGVRLFGFLLPKLVFRCMSPHYDPVRIPPPRHSMQFLAEASAKYAVRET</sequence>
<comment type="caution">
    <text evidence="1">The sequence shown here is derived from an EMBL/GenBank/DDBJ whole genome shotgun (WGS) entry which is preliminary data.</text>
</comment>
<gene>
    <name evidence="1" type="ORF">GWR20_20035</name>
</gene>
<dbReference type="Pfam" id="PF10118">
    <property type="entry name" value="Metal_hydrol"/>
    <property type="match status" value="1"/>
</dbReference>
<name>A0A7K3LGA5_9MYCO</name>
<dbReference type="GO" id="GO:0016787">
    <property type="term" value="F:hydrolase activity"/>
    <property type="evidence" value="ECO:0007669"/>
    <property type="project" value="UniProtKB-KW"/>
</dbReference>
<dbReference type="PANTHER" id="PTHR39456">
    <property type="entry name" value="METAL-DEPENDENT HYDROLASE"/>
    <property type="match status" value="1"/>
</dbReference>
<proteinExistence type="predicted"/>
<dbReference type="AlphaFoldDB" id="A0A7K3LGA5"/>